<feature type="transmembrane region" description="Helical" evidence="7">
    <location>
        <begin position="233"/>
        <end position="254"/>
    </location>
</feature>
<feature type="transmembrane region" description="Helical" evidence="7">
    <location>
        <begin position="117"/>
        <end position="138"/>
    </location>
</feature>
<feature type="transmembrane region" description="Helical" evidence="7">
    <location>
        <begin position="325"/>
        <end position="346"/>
    </location>
</feature>
<feature type="transmembrane region" description="Helical" evidence="7">
    <location>
        <begin position="293"/>
        <end position="313"/>
    </location>
</feature>
<evidence type="ECO:0000313" key="9">
    <source>
        <dbReference type="Proteomes" id="UP001524586"/>
    </source>
</evidence>
<keyword evidence="5 7" id="KW-1133">Transmembrane helix</keyword>
<dbReference type="CDD" id="cd13127">
    <property type="entry name" value="MATE_tuaB_like"/>
    <property type="match status" value="1"/>
</dbReference>
<feature type="transmembrane region" description="Helical" evidence="7">
    <location>
        <begin position="52"/>
        <end position="71"/>
    </location>
</feature>
<feature type="transmembrane region" description="Helical" evidence="7">
    <location>
        <begin position="358"/>
        <end position="378"/>
    </location>
</feature>
<name>A0ABT1U2A1_9GAMM</name>
<feature type="transmembrane region" description="Helical" evidence="7">
    <location>
        <begin position="18"/>
        <end position="40"/>
    </location>
</feature>
<feature type="transmembrane region" description="Helical" evidence="7">
    <location>
        <begin position="83"/>
        <end position="105"/>
    </location>
</feature>
<sequence length="481" mass="52951">MNEAEIAHKVLSGLKWKAFIRVLGQVISWAISIVVIRYIKPEEYGLKSMADIFMAVVMIFSSGGLQSAIIQTKELTEEKLKKIFGILIIINLILFVFIFLGAYPIAKYYNEPKIISLIQVMSVGFLLVPLNIMPSALFSRDMEYKEVSSISFTTNVIGGVCTLIMAVMGYGVWSLIAGPLLSSALSVIILNIYKPCLKKPDFSMHGMFDVVSFGGTVLLTSFLWIVFSKADVFIAGGVLSAKDVGVYAVALHLASLPIDKIMPVLNQVAFPAYAKLQDNPLQIAKYFLKSIRLTSLILFPVSFGLVGISHYLIPALLGDKWNDVIPLFFVLGLVFPLRGISTLCAPMTNAIGKPKVQLQLVVLGVLLMVPSFIFAINYGALGLALTWAIVYPVIVLINLVNSIRRINLKIFHVVKAVFAPIFVSSVMLVGLLMFYMTNVIIVNHWVTIGVMILSGAVFYILGMLLLSKKTLYEMAGLFSSR</sequence>
<dbReference type="PANTHER" id="PTHR30250">
    <property type="entry name" value="PST FAMILY PREDICTED COLANIC ACID TRANSPORTER"/>
    <property type="match status" value="1"/>
</dbReference>
<keyword evidence="9" id="KW-1185">Reference proteome</keyword>
<evidence type="ECO:0000313" key="8">
    <source>
        <dbReference type="EMBL" id="MCQ8127949.1"/>
    </source>
</evidence>
<accession>A0ABT1U2A1</accession>
<proteinExistence type="inferred from homology"/>
<feature type="transmembrane region" description="Helical" evidence="7">
    <location>
        <begin position="413"/>
        <end position="436"/>
    </location>
</feature>
<evidence type="ECO:0000256" key="5">
    <source>
        <dbReference type="ARBA" id="ARBA00022989"/>
    </source>
</evidence>
<evidence type="ECO:0000256" key="6">
    <source>
        <dbReference type="ARBA" id="ARBA00023136"/>
    </source>
</evidence>
<dbReference type="InterPro" id="IPR050833">
    <property type="entry name" value="Poly_Biosynth_Transport"/>
</dbReference>
<feature type="transmembrane region" description="Helical" evidence="7">
    <location>
        <begin position="176"/>
        <end position="194"/>
    </location>
</feature>
<comment type="similarity">
    <text evidence="2">Belongs to the polysaccharide synthase family.</text>
</comment>
<comment type="caution">
    <text evidence="8">The sequence shown here is derived from an EMBL/GenBank/DDBJ whole genome shotgun (WGS) entry which is preliminary data.</text>
</comment>
<feature type="transmembrane region" description="Helical" evidence="7">
    <location>
        <begin position="442"/>
        <end position="466"/>
    </location>
</feature>
<comment type="subcellular location">
    <subcellularLocation>
        <location evidence="1">Cell membrane</location>
        <topology evidence="1">Multi-pass membrane protein</topology>
    </subcellularLocation>
</comment>
<keyword evidence="4 7" id="KW-0812">Transmembrane</keyword>
<dbReference type="EMBL" id="JANIBK010000019">
    <property type="protein sequence ID" value="MCQ8127949.1"/>
    <property type="molecule type" value="Genomic_DNA"/>
</dbReference>
<evidence type="ECO:0000256" key="3">
    <source>
        <dbReference type="ARBA" id="ARBA00022475"/>
    </source>
</evidence>
<reference evidence="8 9" key="1">
    <citation type="submission" date="2022-07" db="EMBL/GenBank/DDBJ databases">
        <title>Methylomonas rivi sp. nov., Methylomonas rosea sp. nov., Methylomonas aureus sp. nov. and Methylomonas subterranea sp. nov., four novel methanotrophs isolated from a freshwater creek and the deep terrestrial subsurface.</title>
        <authorList>
            <person name="Abin C."/>
            <person name="Sankaranarayanan K."/>
            <person name="Garner C."/>
            <person name="Sindelar R."/>
            <person name="Kotary K."/>
            <person name="Garner R."/>
            <person name="Barclay S."/>
            <person name="Lawson P."/>
            <person name="Krumholz L."/>
        </authorList>
    </citation>
    <scope>NUCLEOTIDE SEQUENCE [LARGE SCALE GENOMIC DNA]</scope>
    <source>
        <strain evidence="8 9">WSC-6</strain>
    </source>
</reference>
<evidence type="ECO:0000256" key="4">
    <source>
        <dbReference type="ARBA" id="ARBA00022692"/>
    </source>
</evidence>
<evidence type="ECO:0000256" key="1">
    <source>
        <dbReference type="ARBA" id="ARBA00004651"/>
    </source>
</evidence>
<keyword evidence="3" id="KW-1003">Cell membrane</keyword>
<dbReference type="RefSeq" id="WP_256614311.1">
    <property type="nucleotide sequence ID" value="NZ_JANIBK010000019.1"/>
</dbReference>
<organism evidence="8 9">
    <name type="scientific">Methylomonas rivi</name>
    <dbReference type="NCBI Taxonomy" id="2952226"/>
    <lineage>
        <taxon>Bacteria</taxon>
        <taxon>Pseudomonadati</taxon>
        <taxon>Pseudomonadota</taxon>
        <taxon>Gammaproteobacteria</taxon>
        <taxon>Methylococcales</taxon>
        <taxon>Methylococcaceae</taxon>
        <taxon>Methylomonas</taxon>
    </lineage>
</organism>
<keyword evidence="6 7" id="KW-0472">Membrane</keyword>
<dbReference type="Pfam" id="PF13440">
    <property type="entry name" value="Polysacc_synt_3"/>
    <property type="match status" value="1"/>
</dbReference>
<protein>
    <submittedName>
        <fullName evidence="8">Lipopolysaccharide biosynthesis protein</fullName>
    </submittedName>
</protein>
<gene>
    <name evidence="8" type="ORF">NP596_05685</name>
</gene>
<dbReference type="Proteomes" id="UP001524586">
    <property type="component" value="Unassembled WGS sequence"/>
</dbReference>
<feature type="transmembrane region" description="Helical" evidence="7">
    <location>
        <begin position="206"/>
        <end position="227"/>
    </location>
</feature>
<feature type="transmembrane region" description="Helical" evidence="7">
    <location>
        <begin position="384"/>
        <end position="401"/>
    </location>
</feature>
<evidence type="ECO:0000256" key="2">
    <source>
        <dbReference type="ARBA" id="ARBA00007430"/>
    </source>
</evidence>
<dbReference type="PANTHER" id="PTHR30250:SF10">
    <property type="entry name" value="LIPOPOLYSACCHARIDE BIOSYNTHESIS PROTEIN WZXC"/>
    <property type="match status" value="1"/>
</dbReference>
<evidence type="ECO:0000256" key="7">
    <source>
        <dbReference type="SAM" id="Phobius"/>
    </source>
</evidence>
<feature type="transmembrane region" description="Helical" evidence="7">
    <location>
        <begin position="150"/>
        <end position="170"/>
    </location>
</feature>